<dbReference type="Gene3D" id="3.40.50.150">
    <property type="entry name" value="Vaccinia Virus protein VP39"/>
    <property type="match status" value="1"/>
</dbReference>
<dbReference type="Pfam" id="PF05175">
    <property type="entry name" value="MTS"/>
    <property type="match status" value="1"/>
</dbReference>
<feature type="binding site" evidence="5">
    <location>
        <position position="145"/>
    </location>
    <ligand>
        <name>S-adenosyl-L-methionine</name>
        <dbReference type="ChEBI" id="CHEBI:59789"/>
    </ligand>
</feature>
<evidence type="ECO:0000259" key="6">
    <source>
        <dbReference type="Pfam" id="PF05175"/>
    </source>
</evidence>
<comment type="similarity">
    <text evidence="5">Belongs to the protein N5-glutamine methyltransferase family. PrmC subfamily.</text>
</comment>
<feature type="binding site" evidence="5">
    <location>
        <begin position="122"/>
        <end position="126"/>
    </location>
    <ligand>
        <name>S-adenosyl-L-methionine</name>
        <dbReference type="ChEBI" id="CHEBI:59789"/>
    </ligand>
</feature>
<dbReference type="SUPFAM" id="SSF53335">
    <property type="entry name" value="S-adenosyl-L-methionine-dependent methyltransferases"/>
    <property type="match status" value="1"/>
</dbReference>
<keyword evidence="1 5" id="KW-0489">Methyltransferase</keyword>
<dbReference type="RefSeq" id="WP_090589363.1">
    <property type="nucleotide sequence ID" value="NZ_FNCS01000001.1"/>
</dbReference>
<feature type="binding site" evidence="5">
    <location>
        <position position="174"/>
    </location>
    <ligand>
        <name>S-adenosyl-L-methionine</name>
        <dbReference type="ChEBI" id="CHEBI:59789"/>
    </ligand>
</feature>
<dbReference type="InterPro" id="IPR050320">
    <property type="entry name" value="N5-glutamine_MTase"/>
</dbReference>
<dbReference type="Proteomes" id="UP000199495">
    <property type="component" value="Unassembled WGS sequence"/>
</dbReference>
<comment type="function">
    <text evidence="5">Methylates the class 1 translation termination release factors RF1/PrfA and RF2/PrfB on the glutamine residue of the universally conserved GGQ motif.</text>
</comment>
<keyword evidence="9" id="KW-1185">Reference proteome</keyword>
<dbReference type="CDD" id="cd02440">
    <property type="entry name" value="AdoMet_MTases"/>
    <property type="match status" value="1"/>
</dbReference>
<name>A0A1G7RNC5_9HYPH</name>
<evidence type="ECO:0000256" key="2">
    <source>
        <dbReference type="ARBA" id="ARBA00022679"/>
    </source>
</evidence>
<sequence length="284" mass="30135">MTQTLGQAWRTLRDRLAACGIASAALDARLLVRHVLDLDEMQLIAREGDGFPQEKHAALEAVVVRREQGEPLARILGTQEFYGLSFGLNAATLIPRPETEMLVDHGLGALAHVPTPRILDLGTGTGCIALSLLANSPNATALGIDLAPEALVQARANATALGLSDRFEARQGDWFSSVGDAKFDLIVSNPPYIASAVINTLEIGVRAYDPMGALDGGADGAEPYRIIANDAPGYLRPNGFLILEIGFDQAHIVSALLKAAGFSDIAVSRDLAGHDRMVSARAHK</sequence>
<dbReference type="GO" id="GO:0102559">
    <property type="term" value="F:peptide chain release factor N(5)-glutamine methyltransferase activity"/>
    <property type="evidence" value="ECO:0007669"/>
    <property type="project" value="UniProtKB-EC"/>
</dbReference>
<evidence type="ECO:0000313" key="8">
    <source>
        <dbReference type="EMBL" id="SDG12257.1"/>
    </source>
</evidence>
<gene>
    <name evidence="5" type="primary">prmC</name>
    <name evidence="8" type="ORF">SAMN04487974_10113</name>
</gene>
<dbReference type="NCBIfam" id="TIGR00536">
    <property type="entry name" value="hemK_fam"/>
    <property type="match status" value="1"/>
</dbReference>
<dbReference type="PROSITE" id="PS00092">
    <property type="entry name" value="N6_MTASE"/>
    <property type="match status" value="1"/>
</dbReference>
<feature type="domain" description="Methyltransferase small" evidence="6">
    <location>
        <begin position="114"/>
        <end position="196"/>
    </location>
</feature>
<dbReference type="Pfam" id="PF17827">
    <property type="entry name" value="PrmC_N"/>
    <property type="match status" value="1"/>
</dbReference>
<evidence type="ECO:0000256" key="1">
    <source>
        <dbReference type="ARBA" id="ARBA00022603"/>
    </source>
</evidence>
<dbReference type="PANTHER" id="PTHR18895:SF74">
    <property type="entry name" value="MTRF1L RELEASE FACTOR GLUTAMINE METHYLTRANSFERASE"/>
    <property type="match status" value="1"/>
</dbReference>
<evidence type="ECO:0000256" key="4">
    <source>
        <dbReference type="ARBA" id="ARBA00048391"/>
    </source>
</evidence>
<dbReference type="GO" id="GO:0032259">
    <property type="term" value="P:methylation"/>
    <property type="evidence" value="ECO:0007669"/>
    <property type="project" value="UniProtKB-KW"/>
</dbReference>
<protein>
    <recommendedName>
        <fullName evidence="5">Release factor glutamine methyltransferase</fullName>
        <shortName evidence="5">RF MTase</shortName>
        <ecNumber evidence="5">2.1.1.297</ecNumber>
    </recommendedName>
    <alternativeName>
        <fullName evidence="5">N5-glutamine methyltransferase PrmC</fullName>
    </alternativeName>
    <alternativeName>
        <fullName evidence="5">Protein-(glutamine-N5) MTase PrmC</fullName>
    </alternativeName>
    <alternativeName>
        <fullName evidence="5">Protein-glutamine N-methyltransferase PrmC</fullName>
    </alternativeName>
</protein>
<dbReference type="Gene3D" id="1.10.8.10">
    <property type="entry name" value="DNA helicase RuvA subunit, C-terminal domain"/>
    <property type="match status" value="1"/>
</dbReference>
<dbReference type="InterPro" id="IPR029063">
    <property type="entry name" value="SAM-dependent_MTases_sf"/>
</dbReference>
<dbReference type="AlphaFoldDB" id="A0A1G7RNC5"/>
<dbReference type="InterPro" id="IPR040758">
    <property type="entry name" value="PrmC_N"/>
</dbReference>
<dbReference type="InterPro" id="IPR002052">
    <property type="entry name" value="DNA_methylase_N6_adenine_CS"/>
</dbReference>
<dbReference type="PANTHER" id="PTHR18895">
    <property type="entry name" value="HEMK METHYLTRANSFERASE"/>
    <property type="match status" value="1"/>
</dbReference>
<keyword evidence="3 5" id="KW-0949">S-adenosyl-L-methionine</keyword>
<feature type="binding site" evidence="5">
    <location>
        <begin position="189"/>
        <end position="192"/>
    </location>
    <ligand>
        <name>substrate</name>
    </ligand>
</feature>
<dbReference type="HAMAP" id="MF_02126">
    <property type="entry name" value="RF_methyltr_PrmC"/>
    <property type="match status" value="1"/>
</dbReference>
<comment type="catalytic activity">
    <reaction evidence="4 5">
        <text>L-glutaminyl-[peptide chain release factor] + S-adenosyl-L-methionine = N(5)-methyl-L-glutaminyl-[peptide chain release factor] + S-adenosyl-L-homocysteine + H(+)</text>
        <dbReference type="Rhea" id="RHEA:42896"/>
        <dbReference type="Rhea" id="RHEA-COMP:10271"/>
        <dbReference type="Rhea" id="RHEA-COMP:10272"/>
        <dbReference type="ChEBI" id="CHEBI:15378"/>
        <dbReference type="ChEBI" id="CHEBI:30011"/>
        <dbReference type="ChEBI" id="CHEBI:57856"/>
        <dbReference type="ChEBI" id="CHEBI:59789"/>
        <dbReference type="ChEBI" id="CHEBI:61891"/>
        <dbReference type="EC" id="2.1.1.297"/>
    </reaction>
</comment>
<evidence type="ECO:0000256" key="3">
    <source>
        <dbReference type="ARBA" id="ARBA00022691"/>
    </source>
</evidence>
<dbReference type="EMBL" id="FNCS01000001">
    <property type="protein sequence ID" value="SDG12257.1"/>
    <property type="molecule type" value="Genomic_DNA"/>
</dbReference>
<dbReference type="InterPro" id="IPR019874">
    <property type="entry name" value="RF_methyltr_PrmC"/>
</dbReference>
<feature type="domain" description="Release factor glutamine methyltransferase N-terminal" evidence="7">
    <location>
        <begin position="7"/>
        <end position="77"/>
    </location>
</feature>
<organism evidence="8 9">
    <name type="scientific">Pelagibacterium luteolum</name>
    <dbReference type="NCBI Taxonomy" id="440168"/>
    <lineage>
        <taxon>Bacteria</taxon>
        <taxon>Pseudomonadati</taxon>
        <taxon>Pseudomonadota</taxon>
        <taxon>Alphaproteobacteria</taxon>
        <taxon>Hyphomicrobiales</taxon>
        <taxon>Devosiaceae</taxon>
        <taxon>Pelagibacterium</taxon>
    </lineage>
</organism>
<dbReference type="OrthoDB" id="9800643at2"/>
<dbReference type="InterPro" id="IPR004556">
    <property type="entry name" value="HemK-like"/>
</dbReference>
<evidence type="ECO:0000259" key="7">
    <source>
        <dbReference type="Pfam" id="PF17827"/>
    </source>
</evidence>
<dbReference type="GO" id="GO:0003676">
    <property type="term" value="F:nucleic acid binding"/>
    <property type="evidence" value="ECO:0007669"/>
    <property type="project" value="InterPro"/>
</dbReference>
<evidence type="ECO:0000313" key="9">
    <source>
        <dbReference type="Proteomes" id="UP000199495"/>
    </source>
</evidence>
<dbReference type="NCBIfam" id="TIGR03534">
    <property type="entry name" value="RF_mod_PrmC"/>
    <property type="match status" value="1"/>
</dbReference>
<reference evidence="8 9" key="1">
    <citation type="submission" date="2016-10" db="EMBL/GenBank/DDBJ databases">
        <authorList>
            <person name="de Groot N.N."/>
        </authorList>
    </citation>
    <scope>NUCLEOTIDE SEQUENCE [LARGE SCALE GENOMIC DNA]</scope>
    <source>
        <strain evidence="8 9">CGMCC 1.10267</strain>
    </source>
</reference>
<accession>A0A1G7RNC5</accession>
<dbReference type="STRING" id="440168.SAMN04487974_10113"/>
<keyword evidence="2 5" id="KW-0808">Transferase</keyword>
<dbReference type="EC" id="2.1.1.297" evidence="5"/>
<proteinExistence type="inferred from homology"/>
<evidence type="ECO:0000256" key="5">
    <source>
        <dbReference type="HAMAP-Rule" id="MF_02126"/>
    </source>
</evidence>
<feature type="binding site" evidence="5">
    <location>
        <position position="189"/>
    </location>
    <ligand>
        <name>S-adenosyl-L-methionine</name>
        <dbReference type="ChEBI" id="CHEBI:59789"/>
    </ligand>
</feature>
<dbReference type="InterPro" id="IPR007848">
    <property type="entry name" value="Small_mtfrase_dom"/>
</dbReference>